<sequence length="128" mass="14097">MKSSRSEGAPCLLPPARLPLVGRDEEVHVAGRFLKAADDESQCLIITGPAGVGKTSLAVYGQSWCYSGTGYTDVPAFLHDNAASFLSESSQSVYAIDWPRSGGCVYRHIRPRTLSNNWSWGVTHRWRR</sequence>
<name>A0ABV9ZVI8_9ACTN</name>
<dbReference type="Proteomes" id="UP001596222">
    <property type="component" value="Unassembled WGS sequence"/>
</dbReference>
<accession>A0ABV9ZVI8</accession>
<comment type="caution">
    <text evidence="1">The sequence shown here is derived from an EMBL/GenBank/DDBJ whole genome shotgun (WGS) entry which is preliminary data.</text>
</comment>
<evidence type="ECO:0000313" key="1">
    <source>
        <dbReference type="EMBL" id="MFC5143459.1"/>
    </source>
</evidence>
<dbReference type="GO" id="GO:0005524">
    <property type="term" value="F:ATP binding"/>
    <property type="evidence" value="ECO:0007669"/>
    <property type="project" value="UniProtKB-KW"/>
</dbReference>
<gene>
    <name evidence="1" type="ORF">ACFPP6_01910</name>
</gene>
<keyword evidence="2" id="KW-1185">Reference proteome</keyword>
<keyword evidence="1" id="KW-0547">Nucleotide-binding</keyword>
<reference evidence="2" key="1">
    <citation type="journal article" date="2019" name="Int. J. Syst. Evol. Microbiol.">
        <title>The Global Catalogue of Microorganisms (GCM) 10K type strain sequencing project: providing services to taxonomists for standard genome sequencing and annotation.</title>
        <authorList>
            <consortium name="The Broad Institute Genomics Platform"/>
            <consortium name="The Broad Institute Genome Sequencing Center for Infectious Disease"/>
            <person name="Wu L."/>
            <person name="Ma J."/>
        </authorList>
    </citation>
    <scope>NUCLEOTIDE SEQUENCE [LARGE SCALE GENOMIC DNA]</scope>
    <source>
        <strain evidence="2">CGMCC 4.1641</strain>
    </source>
</reference>
<dbReference type="RefSeq" id="WP_382036294.1">
    <property type="nucleotide sequence ID" value="NZ_JBHSKJ010000001.1"/>
</dbReference>
<organism evidence="1 2">
    <name type="scientific">Streptomyces aureoversilis</name>
    <dbReference type="NCBI Taxonomy" id="67277"/>
    <lineage>
        <taxon>Bacteria</taxon>
        <taxon>Bacillati</taxon>
        <taxon>Actinomycetota</taxon>
        <taxon>Actinomycetes</taxon>
        <taxon>Kitasatosporales</taxon>
        <taxon>Streptomycetaceae</taxon>
        <taxon>Streptomyces</taxon>
    </lineage>
</organism>
<keyword evidence="1" id="KW-0067">ATP-binding</keyword>
<dbReference type="Gene3D" id="3.40.50.300">
    <property type="entry name" value="P-loop containing nucleotide triphosphate hydrolases"/>
    <property type="match status" value="1"/>
</dbReference>
<dbReference type="SUPFAM" id="SSF52540">
    <property type="entry name" value="P-loop containing nucleoside triphosphate hydrolases"/>
    <property type="match status" value="1"/>
</dbReference>
<dbReference type="InterPro" id="IPR027417">
    <property type="entry name" value="P-loop_NTPase"/>
</dbReference>
<evidence type="ECO:0000313" key="2">
    <source>
        <dbReference type="Proteomes" id="UP001596222"/>
    </source>
</evidence>
<dbReference type="EMBL" id="JBHSKJ010000001">
    <property type="protein sequence ID" value="MFC5143459.1"/>
    <property type="molecule type" value="Genomic_DNA"/>
</dbReference>
<protein>
    <submittedName>
        <fullName evidence="1">ATP-binding protein</fullName>
    </submittedName>
</protein>
<proteinExistence type="predicted"/>